<dbReference type="UniPathway" id="UPA00060"/>
<evidence type="ECO:0000256" key="18">
    <source>
        <dbReference type="ARBA" id="ARBA00080570"/>
    </source>
</evidence>
<evidence type="ECO:0000256" key="1">
    <source>
        <dbReference type="ARBA" id="ARBA00004496"/>
    </source>
</evidence>
<sequence length="406" mass="45272">MKPTQLMIRYGELSTKGKNINFFIDRLGRNVKNALEGSYPNVEISWFRDRMYVELNDEPSDEVVERLQDIFGIQTISPVLQVEKTLEAAKEGAIEIVRPFVEEAKSFKINTKRADHDFEYDTMELNRSLGSAVATTFPNFDVKMKDPDLTVRTEVRADGIYLSVETIQAAGGLPVGTAGKGMLMLSGGIDSPVAGYLSMKRGIDVEAVHFASPPYTSPKALQKAKDLTAKLARYSGQVPFIEVPFTEIQEQIKKNIPEGYIMTVTRRMMLRLTDLIREQRGGLAIMNGESLGQVASQTLESMLAINEVTATPILRPLVAMDKTEIVEIAQKIDTYELSILPFEDCCTIFTPPRPKTKPNLEKVIEYEKALDVEGLIEQAMAGLKIENIGPDSIQNQVDEELFEGLL</sequence>
<evidence type="ECO:0000256" key="8">
    <source>
        <dbReference type="ARBA" id="ARBA00022884"/>
    </source>
</evidence>
<comment type="catalytic activity">
    <reaction evidence="11 19">
        <text>[ThiS sulfur-carrier protein]-C-terminal Gly-Gly-AMP + S-sulfanyl-L-cysteinyl-[cysteine desulfurase] + AH2 = [ThiS sulfur-carrier protein]-C-terminal-Gly-aminoethanethioate + L-cysteinyl-[cysteine desulfurase] + A + AMP + 2 H(+)</text>
        <dbReference type="Rhea" id="RHEA:43340"/>
        <dbReference type="Rhea" id="RHEA-COMP:12157"/>
        <dbReference type="Rhea" id="RHEA-COMP:12158"/>
        <dbReference type="Rhea" id="RHEA-COMP:12910"/>
        <dbReference type="Rhea" id="RHEA-COMP:19908"/>
        <dbReference type="ChEBI" id="CHEBI:13193"/>
        <dbReference type="ChEBI" id="CHEBI:15378"/>
        <dbReference type="ChEBI" id="CHEBI:17499"/>
        <dbReference type="ChEBI" id="CHEBI:29950"/>
        <dbReference type="ChEBI" id="CHEBI:61963"/>
        <dbReference type="ChEBI" id="CHEBI:90618"/>
        <dbReference type="ChEBI" id="CHEBI:232372"/>
        <dbReference type="ChEBI" id="CHEBI:456215"/>
    </reaction>
</comment>
<evidence type="ECO:0000313" key="21">
    <source>
        <dbReference type="EMBL" id="SHE38484.1"/>
    </source>
</evidence>
<dbReference type="RefSeq" id="WP_073295307.1">
    <property type="nucleotide sequence ID" value="NZ_FQUF01000004.1"/>
</dbReference>
<dbReference type="GO" id="GO:0004810">
    <property type="term" value="F:CCA tRNA nucleotidyltransferase activity"/>
    <property type="evidence" value="ECO:0007669"/>
    <property type="project" value="InterPro"/>
</dbReference>
<evidence type="ECO:0000256" key="9">
    <source>
        <dbReference type="ARBA" id="ARBA00022977"/>
    </source>
</evidence>
<dbReference type="PROSITE" id="PS51165">
    <property type="entry name" value="THUMP"/>
    <property type="match status" value="1"/>
</dbReference>
<evidence type="ECO:0000256" key="4">
    <source>
        <dbReference type="ARBA" id="ARBA00022555"/>
    </source>
</evidence>
<evidence type="ECO:0000256" key="10">
    <source>
        <dbReference type="ARBA" id="ARBA00050570"/>
    </source>
</evidence>
<dbReference type="GO" id="GO:0009228">
    <property type="term" value="P:thiamine biosynthetic process"/>
    <property type="evidence" value="ECO:0007669"/>
    <property type="project" value="UniProtKB-KW"/>
</dbReference>
<dbReference type="EMBL" id="FQUF01000004">
    <property type="protein sequence ID" value="SHE38484.1"/>
    <property type="molecule type" value="Genomic_DNA"/>
</dbReference>
<accession>A0A1M4T231</accession>
<dbReference type="InterPro" id="IPR054173">
    <property type="entry name" value="ThiI_fer"/>
</dbReference>
<dbReference type="GO" id="GO:0140741">
    <property type="term" value="F:tRNA-uracil-4 sulfurtransferase activity"/>
    <property type="evidence" value="ECO:0007669"/>
    <property type="project" value="UniProtKB-EC"/>
</dbReference>
<comment type="catalytic activity">
    <reaction evidence="10 19">
        <text>[ThiI sulfur-carrier protein]-S-sulfanyl-L-cysteine + a uridine in tRNA + 2 reduced [2Fe-2S]-[ferredoxin] + ATP + H(+) = [ThiI sulfur-carrier protein]-L-cysteine + a 4-thiouridine in tRNA + 2 oxidized [2Fe-2S]-[ferredoxin] + AMP + diphosphate</text>
        <dbReference type="Rhea" id="RHEA:24176"/>
        <dbReference type="Rhea" id="RHEA-COMP:10000"/>
        <dbReference type="Rhea" id="RHEA-COMP:10001"/>
        <dbReference type="Rhea" id="RHEA-COMP:13337"/>
        <dbReference type="Rhea" id="RHEA-COMP:13338"/>
        <dbReference type="Rhea" id="RHEA-COMP:13339"/>
        <dbReference type="Rhea" id="RHEA-COMP:13340"/>
        <dbReference type="ChEBI" id="CHEBI:15378"/>
        <dbReference type="ChEBI" id="CHEBI:29950"/>
        <dbReference type="ChEBI" id="CHEBI:30616"/>
        <dbReference type="ChEBI" id="CHEBI:33019"/>
        <dbReference type="ChEBI" id="CHEBI:33737"/>
        <dbReference type="ChEBI" id="CHEBI:33738"/>
        <dbReference type="ChEBI" id="CHEBI:61963"/>
        <dbReference type="ChEBI" id="CHEBI:65315"/>
        <dbReference type="ChEBI" id="CHEBI:136798"/>
        <dbReference type="ChEBI" id="CHEBI:456215"/>
        <dbReference type="EC" id="2.8.1.4"/>
    </reaction>
</comment>
<dbReference type="InterPro" id="IPR004114">
    <property type="entry name" value="THUMP_dom"/>
</dbReference>
<keyword evidence="6 19" id="KW-0547">Nucleotide-binding</keyword>
<dbReference type="SMART" id="SM00981">
    <property type="entry name" value="THUMP"/>
    <property type="match status" value="1"/>
</dbReference>
<proteinExistence type="inferred from homology"/>
<feature type="binding site" evidence="19">
    <location>
        <position position="288"/>
    </location>
    <ligand>
        <name>ATP</name>
        <dbReference type="ChEBI" id="CHEBI:30616"/>
    </ligand>
</feature>
<dbReference type="Pfam" id="PF02926">
    <property type="entry name" value="THUMP"/>
    <property type="match status" value="1"/>
</dbReference>
<feature type="binding site" evidence="19">
    <location>
        <begin position="209"/>
        <end position="210"/>
    </location>
    <ligand>
        <name>ATP</name>
        <dbReference type="ChEBI" id="CHEBI:30616"/>
    </ligand>
</feature>
<dbReference type="InterPro" id="IPR020536">
    <property type="entry name" value="ThiI_AANH"/>
</dbReference>
<dbReference type="SUPFAM" id="SSF52402">
    <property type="entry name" value="Adenine nucleotide alpha hydrolases-like"/>
    <property type="match status" value="1"/>
</dbReference>
<feature type="domain" description="THUMP" evidence="20">
    <location>
        <begin position="61"/>
        <end position="166"/>
    </location>
</feature>
<dbReference type="InterPro" id="IPR014729">
    <property type="entry name" value="Rossmann-like_a/b/a_fold"/>
</dbReference>
<dbReference type="Gene3D" id="3.40.50.620">
    <property type="entry name" value="HUPs"/>
    <property type="match status" value="1"/>
</dbReference>
<dbReference type="InterPro" id="IPR003720">
    <property type="entry name" value="tRNA_STrfase"/>
</dbReference>
<comment type="similarity">
    <text evidence="13 19">Belongs to the ThiI family.</text>
</comment>
<feature type="binding site" evidence="19">
    <location>
        <begin position="184"/>
        <end position="185"/>
    </location>
    <ligand>
        <name>ATP</name>
        <dbReference type="ChEBI" id="CHEBI:30616"/>
    </ligand>
</feature>
<dbReference type="GO" id="GO:0005524">
    <property type="term" value="F:ATP binding"/>
    <property type="evidence" value="ECO:0007669"/>
    <property type="project" value="UniProtKB-UniRule"/>
</dbReference>
<feature type="binding site" evidence="19">
    <location>
        <position position="297"/>
    </location>
    <ligand>
        <name>ATP</name>
        <dbReference type="ChEBI" id="CHEBI:30616"/>
    </ligand>
</feature>
<dbReference type="Gene3D" id="3.30.2130.30">
    <property type="match status" value="1"/>
</dbReference>
<keyword evidence="3 19" id="KW-0963">Cytoplasm</keyword>
<protein>
    <recommendedName>
        <fullName evidence="15 19">Probable tRNA sulfurtransferase</fullName>
        <ecNumber evidence="14 19">2.8.1.4</ecNumber>
    </recommendedName>
    <alternativeName>
        <fullName evidence="16 19">Sulfur carrier protein ThiS sulfurtransferase</fullName>
    </alternativeName>
    <alternativeName>
        <fullName evidence="17 19">Thiamine biosynthesis protein ThiI</fullName>
    </alternativeName>
    <alternativeName>
        <fullName evidence="18 19">tRNA 4-thiouridine synthase</fullName>
    </alternativeName>
</protein>
<keyword evidence="7 19" id="KW-0067">ATP-binding</keyword>
<name>A0A1M4T231_9LACT</name>
<comment type="subcellular location">
    <subcellularLocation>
        <location evidence="1 19">Cytoplasm</location>
    </subcellularLocation>
</comment>
<dbReference type="InterPro" id="IPR049961">
    <property type="entry name" value="ThiI_N"/>
</dbReference>
<evidence type="ECO:0000256" key="13">
    <source>
        <dbReference type="ARBA" id="ARBA00061472"/>
    </source>
</evidence>
<dbReference type="GO" id="GO:0002937">
    <property type="term" value="P:tRNA 4-thiouridine biosynthesis"/>
    <property type="evidence" value="ECO:0007669"/>
    <property type="project" value="TreeGrafter"/>
</dbReference>
<dbReference type="Pfam" id="PF02568">
    <property type="entry name" value="ThiI"/>
    <property type="match status" value="1"/>
</dbReference>
<dbReference type="GO" id="GO:0052837">
    <property type="term" value="P:thiazole biosynthetic process"/>
    <property type="evidence" value="ECO:0007669"/>
    <property type="project" value="TreeGrafter"/>
</dbReference>
<dbReference type="CDD" id="cd01712">
    <property type="entry name" value="PPase_ThiI"/>
    <property type="match status" value="1"/>
</dbReference>
<dbReference type="InterPro" id="IPR049962">
    <property type="entry name" value="THUMP_ThiI"/>
</dbReference>
<dbReference type="EC" id="2.8.1.4" evidence="14 19"/>
<comment type="pathway">
    <text evidence="2 19">Cofactor biosynthesis; thiamine diphosphate biosynthesis.</text>
</comment>
<comment type="function">
    <text evidence="12 19">Catalyzes the ATP-dependent transfer of a sulfur to tRNA to produce 4-thiouridine in position 8 of tRNAs, which functions as a near-UV photosensor. Also catalyzes the transfer of sulfur to the sulfur carrier protein ThiS, forming ThiS-thiocarboxylate. This is a step in the synthesis of thiazole, in the thiamine biosynthesis pathway. The sulfur is donated as persulfide by IscS.</text>
</comment>
<evidence type="ECO:0000256" key="7">
    <source>
        <dbReference type="ARBA" id="ARBA00022840"/>
    </source>
</evidence>
<dbReference type="GO" id="GO:0000049">
    <property type="term" value="F:tRNA binding"/>
    <property type="evidence" value="ECO:0007669"/>
    <property type="project" value="UniProtKB-UniRule"/>
</dbReference>
<feature type="binding site" evidence="19">
    <location>
        <position position="266"/>
    </location>
    <ligand>
        <name>ATP</name>
        <dbReference type="ChEBI" id="CHEBI:30616"/>
    </ligand>
</feature>
<dbReference type="InterPro" id="IPR050102">
    <property type="entry name" value="tRNA_sulfurtransferase_ThiI"/>
</dbReference>
<evidence type="ECO:0000256" key="15">
    <source>
        <dbReference type="ARBA" id="ARBA00071867"/>
    </source>
</evidence>
<dbReference type="NCBIfam" id="TIGR00342">
    <property type="entry name" value="tRNA uracil 4-sulfurtransferase ThiI"/>
    <property type="match status" value="1"/>
</dbReference>
<evidence type="ECO:0000256" key="19">
    <source>
        <dbReference type="HAMAP-Rule" id="MF_00021"/>
    </source>
</evidence>
<dbReference type="GO" id="GO:0009229">
    <property type="term" value="P:thiamine diphosphate biosynthetic process"/>
    <property type="evidence" value="ECO:0007669"/>
    <property type="project" value="UniProtKB-UniRule"/>
</dbReference>
<keyword evidence="9 19" id="KW-0784">Thiamine biosynthesis</keyword>
<dbReference type="PANTHER" id="PTHR43209">
    <property type="entry name" value="TRNA SULFURTRANSFERASE"/>
    <property type="match status" value="1"/>
</dbReference>
<organism evidence="21 22">
    <name type="scientific">Atopostipes suicloacalis DSM 15692</name>
    <dbReference type="NCBI Taxonomy" id="1121025"/>
    <lineage>
        <taxon>Bacteria</taxon>
        <taxon>Bacillati</taxon>
        <taxon>Bacillota</taxon>
        <taxon>Bacilli</taxon>
        <taxon>Lactobacillales</taxon>
        <taxon>Carnobacteriaceae</taxon>
        <taxon>Atopostipes</taxon>
    </lineage>
</organism>
<dbReference type="GO" id="GO:0005829">
    <property type="term" value="C:cytosol"/>
    <property type="evidence" value="ECO:0007669"/>
    <property type="project" value="TreeGrafter"/>
</dbReference>
<keyword evidence="4 19" id="KW-0820">tRNA-binding</keyword>
<evidence type="ECO:0000256" key="3">
    <source>
        <dbReference type="ARBA" id="ARBA00022490"/>
    </source>
</evidence>
<reference evidence="21 22" key="1">
    <citation type="submission" date="2016-11" db="EMBL/GenBank/DDBJ databases">
        <authorList>
            <person name="Jaros S."/>
            <person name="Januszkiewicz K."/>
            <person name="Wedrychowicz H."/>
        </authorList>
    </citation>
    <scope>NUCLEOTIDE SEQUENCE [LARGE SCALE GENOMIC DNA]</scope>
    <source>
        <strain evidence="21 22">DSM 15692</strain>
    </source>
</reference>
<dbReference type="OrthoDB" id="9773948at2"/>
<evidence type="ECO:0000256" key="16">
    <source>
        <dbReference type="ARBA" id="ARBA00075337"/>
    </source>
</evidence>
<evidence type="ECO:0000256" key="6">
    <source>
        <dbReference type="ARBA" id="ARBA00022741"/>
    </source>
</evidence>
<dbReference type="Proteomes" id="UP000184128">
    <property type="component" value="Unassembled WGS sequence"/>
</dbReference>
<evidence type="ECO:0000256" key="2">
    <source>
        <dbReference type="ARBA" id="ARBA00004948"/>
    </source>
</evidence>
<dbReference type="PANTHER" id="PTHR43209:SF1">
    <property type="entry name" value="TRNA SULFURTRANSFERASE"/>
    <property type="match status" value="1"/>
</dbReference>
<dbReference type="HAMAP" id="MF_00021">
    <property type="entry name" value="ThiI"/>
    <property type="match status" value="1"/>
</dbReference>
<evidence type="ECO:0000313" key="22">
    <source>
        <dbReference type="Proteomes" id="UP000184128"/>
    </source>
</evidence>
<evidence type="ECO:0000256" key="17">
    <source>
        <dbReference type="ARBA" id="ARBA00077849"/>
    </source>
</evidence>
<evidence type="ECO:0000256" key="14">
    <source>
        <dbReference type="ARBA" id="ARBA00066827"/>
    </source>
</evidence>
<keyword evidence="8 19" id="KW-0694">RNA-binding</keyword>
<dbReference type="SUPFAM" id="SSF143437">
    <property type="entry name" value="THUMP domain-like"/>
    <property type="match status" value="1"/>
</dbReference>
<dbReference type="CDD" id="cd11716">
    <property type="entry name" value="THUMP_ThiI"/>
    <property type="match status" value="1"/>
</dbReference>
<evidence type="ECO:0000256" key="12">
    <source>
        <dbReference type="ARBA" id="ARBA00058382"/>
    </source>
</evidence>
<keyword evidence="5 19" id="KW-0808">Transferase</keyword>
<dbReference type="Pfam" id="PF22025">
    <property type="entry name" value="ThiI_fer"/>
    <property type="match status" value="1"/>
</dbReference>
<dbReference type="STRING" id="1121025.SAMN02745249_00336"/>
<evidence type="ECO:0000256" key="11">
    <source>
        <dbReference type="ARBA" id="ARBA00052330"/>
    </source>
</evidence>
<keyword evidence="22" id="KW-1185">Reference proteome</keyword>
<dbReference type="AlphaFoldDB" id="A0A1M4T231"/>
<evidence type="ECO:0000256" key="5">
    <source>
        <dbReference type="ARBA" id="ARBA00022679"/>
    </source>
</evidence>
<gene>
    <name evidence="19" type="primary">thiI</name>
    <name evidence="21" type="ORF">SAMN02745249_00336</name>
</gene>
<dbReference type="FunFam" id="3.40.50.620:FF:000053">
    <property type="entry name" value="Probable tRNA sulfurtransferase"/>
    <property type="match status" value="1"/>
</dbReference>
<evidence type="ECO:0000259" key="20">
    <source>
        <dbReference type="PROSITE" id="PS51165"/>
    </source>
</evidence>